<dbReference type="InterPro" id="IPR027304">
    <property type="entry name" value="Trigger_fact/SurA_dom_sf"/>
</dbReference>
<dbReference type="Proteomes" id="UP001324634">
    <property type="component" value="Chromosome"/>
</dbReference>
<keyword evidence="2" id="KW-0413">Isomerase</keyword>
<evidence type="ECO:0000259" key="4">
    <source>
        <dbReference type="Pfam" id="PF09312"/>
    </source>
</evidence>
<feature type="domain" description="SurA N-terminal" evidence="4">
    <location>
        <begin position="27"/>
        <end position="138"/>
    </location>
</feature>
<feature type="chain" id="PRO_5043634984" evidence="3">
    <location>
        <begin position="18"/>
        <end position="309"/>
    </location>
</feature>
<gene>
    <name evidence="5" type="ORF">SOO65_01490</name>
</gene>
<evidence type="ECO:0000256" key="1">
    <source>
        <dbReference type="ARBA" id="ARBA00022729"/>
    </source>
</evidence>
<evidence type="ECO:0000256" key="2">
    <source>
        <dbReference type="ARBA" id="ARBA00023110"/>
    </source>
</evidence>
<dbReference type="Gene3D" id="3.10.50.40">
    <property type="match status" value="1"/>
</dbReference>
<organism evidence="5 6">
    <name type="scientific">Peredibacter starrii</name>
    <dbReference type="NCBI Taxonomy" id="28202"/>
    <lineage>
        <taxon>Bacteria</taxon>
        <taxon>Pseudomonadati</taxon>
        <taxon>Bdellovibrionota</taxon>
        <taxon>Bacteriovoracia</taxon>
        <taxon>Bacteriovoracales</taxon>
        <taxon>Bacteriovoracaceae</taxon>
        <taxon>Peredibacter</taxon>
    </lineage>
</organism>
<dbReference type="SUPFAM" id="SSF109998">
    <property type="entry name" value="Triger factor/SurA peptide-binding domain-like"/>
    <property type="match status" value="1"/>
</dbReference>
<dbReference type="PANTHER" id="PTHR47637:SF1">
    <property type="entry name" value="CHAPERONE SURA"/>
    <property type="match status" value="1"/>
</dbReference>
<reference evidence="5 6" key="1">
    <citation type="submission" date="2023-11" db="EMBL/GenBank/DDBJ databases">
        <title>Peredibacter starrii A3.12.</title>
        <authorList>
            <person name="Mitchell R.J."/>
        </authorList>
    </citation>
    <scope>NUCLEOTIDE SEQUENCE [LARGE SCALE GENOMIC DNA]</scope>
    <source>
        <strain evidence="5 6">A3.12</strain>
    </source>
</reference>
<feature type="signal peptide" evidence="3">
    <location>
        <begin position="1"/>
        <end position="17"/>
    </location>
</feature>
<evidence type="ECO:0000256" key="3">
    <source>
        <dbReference type="SAM" id="SignalP"/>
    </source>
</evidence>
<dbReference type="KEGG" id="psti:SOO65_01490"/>
<sequence length="309" mass="36061">MKFLILTILLGMSSAFAQDSKSSEKLLDKIVAVVNTRVISLSEIRRMDETLEARREVSPIIYSEKSYDQKKLLDIMIKSYIIRDKINAQGYVINDDAVEGRIKMTEERLGLKRADLLQFLKSKSLTYEEYFEIIRETMEYNIFAQRIIAPLISVTEQEIKNEYYRRNSTNNALSFKYNLVDFYIDESKLVDKNEGKFLAVLKDYQLTGKLPEEYRDLESNNLDALNEDGLSKDLAKVLKTTSEGSFSKAISLNGYLHVFYVQKKDLVESQEFLKFKDQIQNEIFMNKGKSVSANWFDREYSNYYIKNLL</sequence>
<dbReference type="Gene3D" id="1.10.4030.10">
    <property type="entry name" value="Porin chaperone SurA, peptide-binding domain"/>
    <property type="match status" value="1"/>
</dbReference>
<dbReference type="AlphaFoldDB" id="A0AAX4HQ27"/>
<dbReference type="InterPro" id="IPR015391">
    <property type="entry name" value="SurA_N"/>
</dbReference>
<proteinExistence type="predicted"/>
<dbReference type="InterPro" id="IPR050280">
    <property type="entry name" value="OMP_Chaperone_SurA"/>
</dbReference>
<dbReference type="Pfam" id="PF09312">
    <property type="entry name" value="SurA_N"/>
    <property type="match status" value="1"/>
</dbReference>
<keyword evidence="6" id="KW-1185">Reference proteome</keyword>
<evidence type="ECO:0000313" key="6">
    <source>
        <dbReference type="Proteomes" id="UP001324634"/>
    </source>
</evidence>
<keyword evidence="1 3" id="KW-0732">Signal</keyword>
<dbReference type="InterPro" id="IPR046357">
    <property type="entry name" value="PPIase_dom_sf"/>
</dbReference>
<name>A0AAX4HQ27_9BACT</name>
<protein>
    <submittedName>
        <fullName evidence="5">SurA N-terminal domain-containing protein</fullName>
    </submittedName>
</protein>
<dbReference type="EMBL" id="CP139487">
    <property type="protein sequence ID" value="WPU65414.1"/>
    <property type="molecule type" value="Genomic_DNA"/>
</dbReference>
<keyword evidence="2" id="KW-0697">Rotamase</keyword>
<accession>A0AAX4HQ27</accession>
<dbReference type="PANTHER" id="PTHR47637">
    <property type="entry name" value="CHAPERONE SURA"/>
    <property type="match status" value="1"/>
</dbReference>
<evidence type="ECO:0000313" key="5">
    <source>
        <dbReference type="EMBL" id="WPU65414.1"/>
    </source>
</evidence>
<dbReference type="RefSeq" id="WP_321395832.1">
    <property type="nucleotide sequence ID" value="NZ_CP139487.1"/>
</dbReference>
<dbReference type="GO" id="GO:0003755">
    <property type="term" value="F:peptidyl-prolyl cis-trans isomerase activity"/>
    <property type="evidence" value="ECO:0007669"/>
    <property type="project" value="UniProtKB-KW"/>
</dbReference>